<proteinExistence type="predicted"/>
<name>A0A2X0QZ87_9PROT</name>
<protein>
    <submittedName>
        <fullName evidence="1">Uncharacterized protein</fullName>
    </submittedName>
</protein>
<sequence length="40" mass="4602">MQYVSRGKELRREEIIIKLLGHQLIEYLGYGTAEITGCYG</sequence>
<evidence type="ECO:0000313" key="1">
    <source>
        <dbReference type="EMBL" id="SPS07000.1"/>
    </source>
</evidence>
<accession>A0A2X0QZ87</accession>
<organism evidence="1">
    <name type="scientific">Candidatus Nitrotoga fabula</name>
    <dbReference type="NCBI Taxonomy" id="2182327"/>
    <lineage>
        <taxon>Bacteria</taxon>
        <taxon>Pseudomonadati</taxon>
        <taxon>Pseudomonadota</taxon>
        <taxon>Betaproteobacteria</taxon>
        <taxon>Nitrosomonadales</taxon>
        <taxon>Gallionellaceae</taxon>
        <taxon>Candidatus Nitrotoga</taxon>
    </lineage>
</organism>
<gene>
    <name evidence="1" type="ORF">NITFAB_2598</name>
</gene>
<dbReference type="AlphaFoldDB" id="A0A2X0QZ87"/>
<dbReference type="EMBL" id="LS423452">
    <property type="protein sequence ID" value="SPS07000.1"/>
    <property type="molecule type" value="Genomic_DNA"/>
</dbReference>
<reference evidence="1" key="1">
    <citation type="submission" date="2018-05" db="EMBL/GenBank/DDBJ databases">
        <authorList>
            <person name="Lanie J.A."/>
            <person name="Ng W.-L."/>
            <person name="Kazmierczak K.M."/>
            <person name="Andrzejewski T.M."/>
            <person name="Davidsen T.M."/>
            <person name="Wayne K.J."/>
            <person name="Tettelin H."/>
            <person name="Glass J.I."/>
            <person name="Rusch D."/>
            <person name="Podicherti R."/>
            <person name="Tsui H.-C.T."/>
            <person name="Winkler M.E."/>
        </authorList>
    </citation>
    <scope>NUCLEOTIDE SEQUENCE</scope>
    <source>
        <strain evidence="1">KNB</strain>
    </source>
</reference>